<dbReference type="InterPro" id="IPR027417">
    <property type="entry name" value="P-loop_NTPase"/>
</dbReference>
<evidence type="ECO:0000256" key="1">
    <source>
        <dbReference type="ARBA" id="ARBA00022679"/>
    </source>
</evidence>
<dbReference type="EMBL" id="OU015566">
    <property type="protein sequence ID" value="CAG5103410.1"/>
    <property type="molecule type" value="Genomic_DNA"/>
</dbReference>
<sequence>MIFHRIKRDCSTVLLFIFALFLVSYFDERKVRHHRSADEDFDPSDLEKFFEKQKKHEAHENVHVRHLEPLVPKRNFQISSSQGNPFLLSAPGEAHFFDSDENYARGADFYLSMMPKANEFHHVFEKTPSYLTLKKVPGRIAQFKKDIKIIAILCDPVKRALSHFLHVHANKIKITKNAERKEVHFDPDVTLIDVLGDIFSKKSIDYLKSDKFNPPKHKAARAEFWKFLEKHEDRKPHNFVTRGAYAFHINIWKEYFRDDQMLFISGSDLAAKPAQVVMKIQDFLGAPKILNENHFVFNKTSGFYCLQSPGKHKPDCVGAHSGGKGRSKTASLSESTTYLLKRVFGLVKYDLDQALNTTVKF</sequence>
<evidence type="ECO:0000313" key="5">
    <source>
        <dbReference type="EMBL" id="CAG5103410.1"/>
    </source>
</evidence>
<evidence type="ECO:0000313" key="6">
    <source>
        <dbReference type="Proteomes" id="UP001158576"/>
    </source>
</evidence>
<accession>A0ABN7SKV2</accession>
<evidence type="ECO:0000259" key="4">
    <source>
        <dbReference type="Pfam" id="PF00685"/>
    </source>
</evidence>
<dbReference type="InterPro" id="IPR000863">
    <property type="entry name" value="Sulfotransferase_dom"/>
</dbReference>
<keyword evidence="1 3" id="KW-0808">Transferase</keyword>
<dbReference type="EC" id="2.8.2.-" evidence="3"/>
<keyword evidence="6" id="KW-1185">Reference proteome</keyword>
<dbReference type="SUPFAM" id="SSF52540">
    <property type="entry name" value="P-loop containing nucleoside triphosphate hydrolases"/>
    <property type="match status" value="1"/>
</dbReference>
<comment type="similarity">
    <text evidence="3">Belongs to the sulfotransferase 1 family.</text>
</comment>
<feature type="domain" description="Sulfotransferase" evidence="4">
    <location>
        <begin position="93"/>
        <end position="310"/>
    </location>
</feature>
<keyword evidence="2" id="KW-0325">Glycoprotein</keyword>
<dbReference type="Gene3D" id="3.40.50.300">
    <property type="entry name" value="P-loop containing nucleotide triphosphate hydrolases"/>
    <property type="match status" value="1"/>
</dbReference>
<dbReference type="PANTHER" id="PTHR10605:SF72">
    <property type="entry name" value="HEPARAN SULFATE 3-O SULFOTRANSFERASE-B, ISOFORM A"/>
    <property type="match status" value="1"/>
</dbReference>
<name>A0ABN7SKV2_OIKDI</name>
<proteinExistence type="inferred from homology"/>
<dbReference type="Pfam" id="PF00685">
    <property type="entry name" value="Sulfotransfer_1"/>
    <property type="match status" value="1"/>
</dbReference>
<dbReference type="InterPro" id="IPR037359">
    <property type="entry name" value="NST/OST"/>
</dbReference>
<evidence type="ECO:0000256" key="2">
    <source>
        <dbReference type="ARBA" id="ARBA00023180"/>
    </source>
</evidence>
<gene>
    <name evidence="5" type="ORF">OKIOD_LOCUS9526</name>
</gene>
<dbReference type="PANTHER" id="PTHR10605">
    <property type="entry name" value="HEPARAN SULFATE SULFOTRANSFERASE"/>
    <property type="match status" value="1"/>
</dbReference>
<reference evidence="5 6" key="1">
    <citation type="submission" date="2021-04" db="EMBL/GenBank/DDBJ databases">
        <authorList>
            <person name="Bliznina A."/>
        </authorList>
    </citation>
    <scope>NUCLEOTIDE SEQUENCE [LARGE SCALE GENOMIC DNA]</scope>
</reference>
<dbReference type="Proteomes" id="UP001158576">
    <property type="component" value="Chromosome 1"/>
</dbReference>
<evidence type="ECO:0000256" key="3">
    <source>
        <dbReference type="RuleBase" id="RU361155"/>
    </source>
</evidence>
<protein>
    <recommendedName>
        <fullName evidence="3">Sulfotransferase</fullName>
        <ecNumber evidence="3">2.8.2.-</ecNumber>
    </recommendedName>
</protein>
<organism evidence="5 6">
    <name type="scientific">Oikopleura dioica</name>
    <name type="common">Tunicate</name>
    <dbReference type="NCBI Taxonomy" id="34765"/>
    <lineage>
        <taxon>Eukaryota</taxon>
        <taxon>Metazoa</taxon>
        <taxon>Chordata</taxon>
        <taxon>Tunicata</taxon>
        <taxon>Appendicularia</taxon>
        <taxon>Copelata</taxon>
        <taxon>Oikopleuridae</taxon>
        <taxon>Oikopleura</taxon>
    </lineage>
</organism>